<keyword evidence="3" id="KW-1185">Reference proteome</keyword>
<organism evidence="2 3">
    <name type="scientific">Sphingopyxis flava</name>
    <dbReference type="NCBI Taxonomy" id="1507287"/>
    <lineage>
        <taxon>Bacteria</taxon>
        <taxon>Pseudomonadati</taxon>
        <taxon>Pseudomonadota</taxon>
        <taxon>Alphaproteobacteria</taxon>
        <taxon>Sphingomonadales</taxon>
        <taxon>Sphingomonadaceae</taxon>
        <taxon>Sphingopyxis</taxon>
    </lineage>
</organism>
<reference evidence="3" key="1">
    <citation type="submission" date="2017-02" db="EMBL/GenBank/DDBJ databases">
        <authorList>
            <person name="Varghese N."/>
            <person name="Submissions S."/>
        </authorList>
    </citation>
    <scope>NUCLEOTIDE SEQUENCE [LARGE SCALE GENOMIC DNA]</scope>
    <source>
        <strain evidence="3">R11H</strain>
    </source>
</reference>
<dbReference type="Proteomes" id="UP000190044">
    <property type="component" value="Unassembled WGS sequence"/>
</dbReference>
<name>A0A1T5G205_9SPHN</name>
<feature type="region of interest" description="Disordered" evidence="1">
    <location>
        <begin position="640"/>
        <end position="670"/>
    </location>
</feature>
<proteinExistence type="predicted"/>
<evidence type="ECO:0000256" key="1">
    <source>
        <dbReference type="SAM" id="MobiDB-lite"/>
    </source>
</evidence>
<dbReference type="AlphaFoldDB" id="A0A1T5G205"/>
<accession>A0A1T5G205</accession>
<sequence>MKAQELCMALVHADSPEEVVSILQKAGYWDDPKVWRDLGDNENNYSVIGAQQSDPIAALVEKVVNSIDARLMNECISRGIDPTSKQAPTSVRRAIASLIEGSDPDKAANGRIEHWVRKQRREQAEYISISATGSKSNPCLSISDLGEGQTPAAVPDTFMSLAKSNKLRIPFVQGKFNMGGTGALRFCGGLHHFQLVLTRRNPALLPDGADNPWSFTIVRRMEPTDGERSSVYRYLAPIPTGDEKKPMLLTFNVESLPIRPKGNNAYALQQEYGAFIKLYHYEYTYRSHVLLSDGLLRQIDTRLPSPALPYMMHECRAYKGDSDRSFANPATGVLVRLADDKGDNLEQDFPKHDEMVVAGQRFRISLFGFKAKKAATYLNRSEGVLFVVNGQTHGTLSPQIFTRSKVGLDYVADSLMVSLDCSELSRTALEELFMNSREALAKSEFRTAVERELEDVLNHHPLLREFNNRRREEKIKEKAEDNSSMEDTLKEILSSSPSLASIFLSGQKLKTPFNIKQSAASDKFDGKLFPSYFRFRGRAQDEELSRKAEKGRAIRLSFETDVEDNYFGRSKEPGSYTVEQELDGAWVAVTQRSMNLYRGNATLTITLEGDEPVGKQVPLRFTVSDDQMLEPLVSSARIELIPYQDHDTSDTKKHKKKNPKNDGNDTTDQAGIELPTATWISKEEWDDYGFNEHSVLRVLRADTGGDKAKFDFFLNQDNIHLLNELKHAKGKEDLVREQYRVGMLLLGMSVIHGLGKNADGDVVRERADQVTSAAALVLIPMIRHLGKLDLLLKPKLAEAA</sequence>
<evidence type="ECO:0000313" key="3">
    <source>
        <dbReference type="Proteomes" id="UP000190044"/>
    </source>
</evidence>
<protein>
    <submittedName>
        <fullName evidence="2">Uncharacterized protein</fullName>
    </submittedName>
</protein>
<dbReference type="EMBL" id="FUYP01000053">
    <property type="protein sequence ID" value="SKC02515.1"/>
    <property type="molecule type" value="Genomic_DNA"/>
</dbReference>
<gene>
    <name evidence="2" type="ORF">SAMN06295937_10533</name>
</gene>
<evidence type="ECO:0000313" key="2">
    <source>
        <dbReference type="EMBL" id="SKC02515.1"/>
    </source>
</evidence>